<protein>
    <recommendedName>
        <fullName evidence="4">HTH marR-type domain-containing protein</fullName>
    </recommendedName>
</protein>
<dbReference type="InterPro" id="IPR039422">
    <property type="entry name" value="MarR/SlyA-like"/>
</dbReference>
<feature type="domain" description="HTH marR-type" evidence="4">
    <location>
        <begin position="17"/>
        <end position="148"/>
    </location>
</feature>
<reference evidence="5 6" key="1">
    <citation type="journal article" date="2014" name="BMC Genomics">
        <title>Comparison of environmental and isolate Sulfobacillus genomes reveals diverse carbon, sulfur, nitrogen, and hydrogen metabolisms.</title>
        <authorList>
            <person name="Justice N.B."/>
            <person name="Norman A."/>
            <person name="Brown C.T."/>
            <person name="Singh A."/>
            <person name="Thomas B.C."/>
            <person name="Banfield J.F."/>
        </authorList>
    </citation>
    <scope>NUCLEOTIDE SEQUENCE [LARGE SCALE GENOMIC DNA]</scope>
    <source>
        <strain evidence="5">AMDSBA3</strain>
    </source>
</reference>
<dbReference type="PANTHER" id="PTHR33164:SF43">
    <property type="entry name" value="HTH-TYPE TRANSCRIPTIONAL REPRESSOR YETL"/>
    <property type="match status" value="1"/>
</dbReference>
<accession>A0A2T2WHD4</accession>
<evidence type="ECO:0000256" key="2">
    <source>
        <dbReference type="ARBA" id="ARBA00023125"/>
    </source>
</evidence>
<evidence type="ECO:0000256" key="3">
    <source>
        <dbReference type="ARBA" id="ARBA00023163"/>
    </source>
</evidence>
<dbReference type="Pfam" id="PF12802">
    <property type="entry name" value="MarR_2"/>
    <property type="match status" value="1"/>
</dbReference>
<dbReference type="SUPFAM" id="SSF46785">
    <property type="entry name" value="Winged helix' DNA-binding domain"/>
    <property type="match status" value="1"/>
</dbReference>
<dbReference type="InterPro" id="IPR036388">
    <property type="entry name" value="WH-like_DNA-bd_sf"/>
</dbReference>
<proteinExistence type="predicted"/>
<dbReference type="InterPro" id="IPR000835">
    <property type="entry name" value="HTH_MarR-typ"/>
</dbReference>
<name>A0A2T2WHD4_9FIRM</name>
<dbReference type="GO" id="GO:0003677">
    <property type="term" value="F:DNA binding"/>
    <property type="evidence" value="ECO:0007669"/>
    <property type="project" value="UniProtKB-KW"/>
</dbReference>
<keyword evidence="1" id="KW-0805">Transcription regulation</keyword>
<dbReference type="Proteomes" id="UP000241848">
    <property type="component" value="Unassembled WGS sequence"/>
</dbReference>
<dbReference type="PROSITE" id="PS50995">
    <property type="entry name" value="HTH_MARR_2"/>
    <property type="match status" value="1"/>
</dbReference>
<evidence type="ECO:0000313" key="6">
    <source>
        <dbReference type="Proteomes" id="UP000241848"/>
    </source>
</evidence>
<dbReference type="PROSITE" id="PS01117">
    <property type="entry name" value="HTH_MARR_1"/>
    <property type="match status" value="1"/>
</dbReference>
<gene>
    <name evidence="5" type="ORF">C7B45_09990</name>
</gene>
<dbReference type="SMART" id="SM00347">
    <property type="entry name" value="HTH_MARR"/>
    <property type="match status" value="1"/>
</dbReference>
<dbReference type="Gene3D" id="1.10.10.10">
    <property type="entry name" value="Winged helix-like DNA-binding domain superfamily/Winged helix DNA-binding domain"/>
    <property type="match status" value="1"/>
</dbReference>
<dbReference type="InterPro" id="IPR023187">
    <property type="entry name" value="Tscrpt_reg_MarR-type_CS"/>
</dbReference>
<dbReference type="AlphaFoldDB" id="A0A2T2WHD4"/>
<dbReference type="GO" id="GO:0003700">
    <property type="term" value="F:DNA-binding transcription factor activity"/>
    <property type="evidence" value="ECO:0007669"/>
    <property type="project" value="InterPro"/>
</dbReference>
<evidence type="ECO:0000313" key="5">
    <source>
        <dbReference type="EMBL" id="PSR21639.1"/>
    </source>
</evidence>
<dbReference type="InterPro" id="IPR036390">
    <property type="entry name" value="WH_DNA-bd_sf"/>
</dbReference>
<dbReference type="GO" id="GO:0006950">
    <property type="term" value="P:response to stress"/>
    <property type="evidence" value="ECO:0007669"/>
    <property type="project" value="TreeGrafter"/>
</dbReference>
<dbReference type="EMBL" id="PXYV01000030">
    <property type="protein sequence ID" value="PSR21639.1"/>
    <property type="molecule type" value="Genomic_DNA"/>
</dbReference>
<comment type="caution">
    <text evidence="5">The sequence shown here is derived from an EMBL/GenBank/DDBJ whole genome shotgun (WGS) entry which is preliminary data.</text>
</comment>
<organism evidence="5 6">
    <name type="scientific">Sulfobacillus acidophilus</name>
    <dbReference type="NCBI Taxonomy" id="53633"/>
    <lineage>
        <taxon>Bacteria</taxon>
        <taxon>Bacillati</taxon>
        <taxon>Bacillota</taxon>
        <taxon>Clostridia</taxon>
        <taxon>Eubacteriales</taxon>
        <taxon>Clostridiales Family XVII. Incertae Sedis</taxon>
        <taxon>Sulfobacillus</taxon>
    </lineage>
</organism>
<keyword evidence="3" id="KW-0804">Transcription</keyword>
<dbReference type="PANTHER" id="PTHR33164">
    <property type="entry name" value="TRANSCRIPTIONAL REGULATOR, MARR FAMILY"/>
    <property type="match status" value="1"/>
</dbReference>
<evidence type="ECO:0000259" key="4">
    <source>
        <dbReference type="PROSITE" id="PS50995"/>
    </source>
</evidence>
<sequence>MQWRVSIVDKTRLETRADTTLELMREIFRGLSQPQDEAWLHTELSMAQVKALLAIGKDGDPSIGVVAKELNVGLSAASQIVERLVRAGLVERRPHPHDRRVTQCVLSAEGDHMLSSFQRGPRLLRERLQSMDPQDLRCLEQGLTALAKAIRHGGHEGEDSDGRE</sequence>
<keyword evidence="2" id="KW-0238">DNA-binding</keyword>
<evidence type="ECO:0000256" key="1">
    <source>
        <dbReference type="ARBA" id="ARBA00023015"/>
    </source>
</evidence>